<dbReference type="PANTHER" id="PTHR43462:SF1">
    <property type="entry name" value="ALANYL-TRNA EDITING PROTEIN AARSD1"/>
    <property type="match status" value="1"/>
</dbReference>
<keyword evidence="1" id="KW-0479">Metal-binding</keyword>
<feature type="domain" description="Alanyl-tRNA synthetase class IIc N-terminal" evidence="3">
    <location>
        <begin position="12"/>
        <end position="87"/>
    </location>
</feature>
<dbReference type="InterPro" id="IPR009000">
    <property type="entry name" value="Transl_B-barrel_sf"/>
</dbReference>
<dbReference type="GO" id="GO:0006419">
    <property type="term" value="P:alanyl-tRNA aminoacylation"/>
    <property type="evidence" value="ECO:0007669"/>
    <property type="project" value="InterPro"/>
</dbReference>
<dbReference type="GO" id="GO:0046872">
    <property type="term" value="F:metal ion binding"/>
    <property type="evidence" value="ECO:0007669"/>
    <property type="project" value="UniProtKB-KW"/>
</dbReference>
<accession>X1GNM0</accession>
<dbReference type="InterPro" id="IPR018164">
    <property type="entry name" value="Ala-tRNA-synth_IIc_N"/>
</dbReference>
<dbReference type="PANTHER" id="PTHR43462">
    <property type="entry name" value="ALANYL-TRNA EDITING PROTEIN"/>
    <property type="match status" value="1"/>
</dbReference>
<feature type="non-terminal residue" evidence="4">
    <location>
        <position position="88"/>
    </location>
</feature>
<evidence type="ECO:0000259" key="3">
    <source>
        <dbReference type="Pfam" id="PF01411"/>
    </source>
</evidence>
<dbReference type="GO" id="GO:0005524">
    <property type="term" value="F:ATP binding"/>
    <property type="evidence" value="ECO:0007669"/>
    <property type="project" value="InterPro"/>
</dbReference>
<protein>
    <recommendedName>
        <fullName evidence="3">Alanyl-tRNA synthetase class IIc N-terminal domain-containing protein</fullName>
    </recommendedName>
</protein>
<name>X1GNM0_9ZZZZ</name>
<evidence type="ECO:0000256" key="2">
    <source>
        <dbReference type="ARBA" id="ARBA00022833"/>
    </source>
</evidence>
<dbReference type="SUPFAM" id="SSF50447">
    <property type="entry name" value="Translation proteins"/>
    <property type="match status" value="1"/>
</dbReference>
<organism evidence="4">
    <name type="scientific">marine sediment metagenome</name>
    <dbReference type="NCBI Taxonomy" id="412755"/>
    <lineage>
        <taxon>unclassified sequences</taxon>
        <taxon>metagenomes</taxon>
        <taxon>ecological metagenomes</taxon>
    </lineage>
</organism>
<sequence>MSEKLYWKDAYETKFSAKVIAINEEGVVLEKTFFYPESGNQASDRGSLSIGNLKFKVDKVSKDGEHIVHHISSDFKDKINVGDEVDGE</sequence>
<evidence type="ECO:0000256" key="1">
    <source>
        <dbReference type="ARBA" id="ARBA00022723"/>
    </source>
</evidence>
<dbReference type="EMBL" id="BARU01022609">
    <property type="protein sequence ID" value="GAH58787.1"/>
    <property type="molecule type" value="Genomic_DNA"/>
</dbReference>
<dbReference type="GO" id="GO:0004813">
    <property type="term" value="F:alanine-tRNA ligase activity"/>
    <property type="evidence" value="ECO:0007669"/>
    <property type="project" value="InterPro"/>
</dbReference>
<proteinExistence type="predicted"/>
<dbReference type="AlphaFoldDB" id="X1GNM0"/>
<dbReference type="Pfam" id="PF01411">
    <property type="entry name" value="tRNA-synt_2c"/>
    <property type="match status" value="1"/>
</dbReference>
<dbReference type="GO" id="GO:0002161">
    <property type="term" value="F:aminoacyl-tRNA deacylase activity"/>
    <property type="evidence" value="ECO:0007669"/>
    <property type="project" value="UniProtKB-ARBA"/>
</dbReference>
<keyword evidence="2" id="KW-0862">Zinc</keyword>
<evidence type="ECO:0000313" key="4">
    <source>
        <dbReference type="EMBL" id="GAH58787.1"/>
    </source>
</evidence>
<dbReference type="Gene3D" id="2.40.30.130">
    <property type="match status" value="1"/>
</dbReference>
<comment type="caution">
    <text evidence="4">The sequence shown here is derived from an EMBL/GenBank/DDBJ whole genome shotgun (WGS) entry which is preliminary data.</text>
</comment>
<dbReference type="InterPro" id="IPR051335">
    <property type="entry name" value="Alanyl-tRNA_Editing_Enzymes"/>
</dbReference>
<reference evidence="4" key="1">
    <citation type="journal article" date="2014" name="Front. Microbiol.">
        <title>High frequency of phylogenetically diverse reductive dehalogenase-homologous genes in deep subseafloor sedimentary metagenomes.</title>
        <authorList>
            <person name="Kawai M."/>
            <person name="Futagami T."/>
            <person name="Toyoda A."/>
            <person name="Takaki Y."/>
            <person name="Nishi S."/>
            <person name="Hori S."/>
            <person name="Arai W."/>
            <person name="Tsubouchi T."/>
            <person name="Morono Y."/>
            <person name="Uchiyama I."/>
            <person name="Ito T."/>
            <person name="Fujiyama A."/>
            <person name="Inagaki F."/>
            <person name="Takami H."/>
        </authorList>
    </citation>
    <scope>NUCLEOTIDE SEQUENCE</scope>
    <source>
        <strain evidence="4">Expedition CK06-06</strain>
    </source>
</reference>
<gene>
    <name evidence="4" type="ORF">S03H2_36800</name>
</gene>